<dbReference type="PANTHER" id="PTHR31832:SF68">
    <property type="entry name" value="B-BOX ZINC FINGER PROTEIN 22"/>
    <property type="match status" value="1"/>
</dbReference>
<dbReference type="InterPro" id="IPR049808">
    <property type="entry name" value="CONSTANS-like_Bbox1"/>
</dbReference>
<keyword evidence="3" id="KW-0677">Repeat</keyword>
<dbReference type="AlphaFoldDB" id="A0A2C9W7U8"/>
<reference evidence="13" key="1">
    <citation type="journal article" date="2016" name="Nat. Biotechnol.">
        <title>Sequencing wild and cultivated cassava and related species reveals extensive interspecific hybridization and genetic diversity.</title>
        <authorList>
            <person name="Bredeson J.V."/>
            <person name="Lyons J.B."/>
            <person name="Prochnik S.E."/>
            <person name="Wu G.A."/>
            <person name="Ha C.M."/>
            <person name="Edsinger-Gonzales E."/>
            <person name="Grimwood J."/>
            <person name="Schmutz J."/>
            <person name="Rabbi I.Y."/>
            <person name="Egesi C."/>
            <person name="Nauluvula P."/>
            <person name="Lebot V."/>
            <person name="Ndunguru J."/>
            <person name="Mkamilo G."/>
            <person name="Bart R.S."/>
            <person name="Setter T.L."/>
            <person name="Gleadow R.M."/>
            <person name="Kulakow P."/>
            <person name="Ferguson M.E."/>
            <person name="Rounsley S."/>
            <person name="Rokhsar D.S."/>
        </authorList>
    </citation>
    <scope>NUCLEOTIDE SEQUENCE [LARGE SCALE GENOMIC DNA]</scope>
    <source>
        <strain evidence="13">cv. AM560-2</strain>
    </source>
</reference>
<dbReference type="FunFam" id="3.30.160.60:FF:000589">
    <property type="entry name" value="B-box zinc finger protein 22"/>
    <property type="match status" value="1"/>
</dbReference>
<evidence type="ECO:0000256" key="10">
    <source>
        <dbReference type="SAM" id="MobiDB-lite"/>
    </source>
</evidence>
<dbReference type="GO" id="GO:0009640">
    <property type="term" value="P:photomorphogenesis"/>
    <property type="evidence" value="ECO:0000318"/>
    <property type="project" value="GO_Central"/>
</dbReference>
<keyword evidence="5" id="KW-0862">Zinc</keyword>
<dbReference type="SMR" id="A0A2C9W7U8"/>
<feature type="domain" description="B box-type" evidence="11">
    <location>
        <begin position="1"/>
        <end position="47"/>
    </location>
</feature>
<keyword evidence="6" id="KW-0805">Transcription regulation</keyword>
<accession>A0A2C9W7U8</accession>
<comment type="subcellular location">
    <subcellularLocation>
        <location evidence="1">Nucleus</location>
    </subcellularLocation>
</comment>
<evidence type="ECO:0000256" key="4">
    <source>
        <dbReference type="ARBA" id="ARBA00022771"/>
    </source>
</evidence>
<evidence type="ECO:0000313" key="12">
    <source>
        <dbReference type="EMBL" id="OAY54575.1"/>
    </source>
</evidence>
<gene>
    <name evidence="12" type="ORF">MANES_03G085600v8</name>
</gene>
<dbReference type="Pfam" id="PF00643">
    <property type="entry name" value="zf-B_box"/>
    <property type="match status" value="2"/>
</dbReference>
<dbReference type="Gramene" id="Manes.03G085600.1.v8.1">
    <property type="protein sequence ID" value="Manes.03G085600.1.v8.1.CDS"/>
    <property type="gene ID" value="Manes.03G085600.v8.1"/>
</dbReference>
<feature type="compositionally biased region" description="Basic and acidic residues" evidence="10">
    <location>
        <begin position="121"/>
        <end position="131"/>
    </location>
</feature>
<keyword evidence="8" id="KW-0539">Nucleus</keyword>
<keyword evidence="2" id="KW-0479">Metal-binding</keyword>
<feature type="region of interest" description="Disordered" evidence="10">
    <location>
        <begin position="110"/>
        <end position="139"/>
    </location>
</feature>
<evidence type="ECO:0000256" key="7">
    <source>
        <dbReference type="ARBA" id="ARBA00023163"/>
    </source>
</evidence>
<comment type="caution">
    <text evidence="12">The sequence shown here is derived from an EMBL/GenBank/DDBJ whole genome shotgun (WGS) entry which is preliminary data.</text>
</comment>
<dbReference type="Proteomes" id="UP000091857">
    <property type="component" value="Chromosome 3"/>
</dbReference>
<dbReference type="GO" id="GO:0006355">
    <property type="term" value="P:regulation of DNA-templated transcription"/>
    <property type="evidence" value="ECO:0000318"/>
    <property type="project" value="GO_Central"/>
</dbReference>
<dbReference type="PROSITE" id="PS50119">
    <property type="entry name" value="ZF_BBOX"/>
    <property type="match status" value="2"/>
</dbReference>
<name>A0A2C9W7U8_MANES</name>
<evidence type="ECO:0000259" key="11">
    <source>
        <dbReference type="PROSITE" id="PS50119"/>
    </source>
</evidence>
<keyword evidence="7" id="KW-0804">Transcription</keyword>
<dbReference type="InterPro" id="IPR000315">
    <property type="entry name" value="Znf_B-box"/>
</dbReference>
<dbReference type="PANTHER" id="PTHR31832">
    <property type="entry name" value="B-BOX ZINC FINGER PROTEIN 22"/>
    <property type="match status" value="1"/>
</dbReference>
<dbReference type="InterPro" id="IPR051979">
    <property type="entry name" value="B-box_zinc_finger"/>
</dbReference>
<sequence length="295" mass="31996">MKIQCNVCEAAEANVLCCADEAALCWACDEKVHAANKLASKHQRVPLAGSSPQMPKCDICQDTAGFFFCLEDRALLCRKCDFAIHTANAYVSAHQRFLLTGVKVGLAPTDPGASSSSGKLHSGEKTSETIHHSVSRRGTPLSLACPSNEVLPEQVRGWEFEPSNVSFSTVSVAGGIPQWEMDEFLGLTDFSQNYDNVGNGSSKADYSKHSDSDGSAILRSAEEELDDDDCPGQVPDSSWAVPQIPSPPTASGLYWPKRVHNQSYSGDFVPDMFCSTAQNHHHSRQHGTGTKRQHL</sequence>
<feature type="domain" description="B box-type" evidence="11">
    <location>
        <begin position="52"/>
        <end position="99"/>
    </location>
</feature>
<evidence type="ECO:0000256" key="5">
    <source>
        <dbReference type="ARBA" id="ARBA00022833"/>
    </source>
</evidence>
<dbReference type="OrthoDB" id="153872at2759"/>
<protein>
    <recommendedName>
        <fullName evidence="11">B box-type domain-containing protein</fullName>
    </recommendedName>
</protein>
<keyword evidence="13" id="KW-1185">Reference proteome</keyword>
<evidence type="ECO:0000256" key="1">
    <source>
        <dbReference type="ARBA" id="ARBA00004123"/>
    </source>
</evidence>
<evidence type="ECO:0000256" key="8">
    <source>
        <dbReference type="ARBA" id="ARBA00023242"/>
    </source>
</evidence>
<dbReference type="EMBL" id="CM004389">
    <property type="protein sequence ID" value="OAY54575.1"/>
    <property type="molecule type" value="Genomic_DNA"/>
</dbReference>
<dbReference type="SMART" id="SM00336">
    <property type="entry name" value="BBOX"/>
    <property type="match status" value="2"/>
</dbReference>
<dbReference type="GO" id="GO:0005634">
    <property type="term" value="C:nucleus"/>
    <property type="evidence" value="ECO:0000318"/>
    <property type="project" value="GO_Central"/>
</dbReference>
<dbReference type="Gene3D" id="3.30.160.60">
    <property type="entry name" value="Classic Zinc Finger"/>
    <property type="match status" value="1"/>
</dbReference>
<keyword evidence="4 9" id="KW-0863">Zinc-finger</keyword>
<dbReference type="CDD" id="cd19821">
    <property type="entry name" value="Bbox1_BBX-like"/>
    <property type="match status" value="2"/>
</dbReference>
<proteinExistence type="predicted"/>
<evidence type="ECO:0000256" key="3">
    <source>
        <dbReference type="ARBA" id="ARBA00022737"/>
    </source>
</evidence>
<evidence type="ECO:0000256" key="2">
    <source>
        <dbReference type="ARBA" id="ARBA00022723"/>
    </source>
</evidence>
<dbReference type="OMA" id="VPRNERI"/>
<evidence type="ECO:0000256" key="9">
    <source>
        <dbReference type="PROSITE-ProRule" id="PRU00024"/>
    </source>
</evidence>
<evidence type="ECO:0000256" key="6">
    <source>
        <dbReference type="ARBA" id="ARBA00023015"/>
    </source>
</evidence>
<organism evidence="12 13">
    <name type="scientific">Manihot esculenta</name>
    <name type="common">Cassava</name>
    <name type="synonym">Jatropha manihot</name>
    <dbReference type="NCBI Taxonomy" id="3983"/>
    <lineage>
        <taxon>Eukaryota</taxon>
        <taxon>Viridiplantae</taxon>
        <taxon>Streptophyta</taxon>
        <taxon>Embryophyta</taxon>
        <taxon>Tracheophyta</taxon>
        <taxon>Spermatophyta</taxon>
        <taxon>Magnoliopsida</taxon>
        <taxon>eudicotyledons</taxon>
        <taxon>Gunneridae</taxon>
        <taxon>Pentapetalae</taxon>
        <taxon>rosids</taxon>
        <taxon>fabids</taxon>
        <taxon>Malpighiales</taxon>
        <taxon>Euphorbiaceae</taxon>
        <taxon>Crotonoideae</taxon>
        <taxon>Manihoteae</taxon>
        <taxon>Manihot</taxon>
    </lineage>
</organism>
<evidence type="ECO:0000313" key="13">
    <source>
        <dbReference type="Proteomes" id="UP000091857"/>
    </source>
</evidence>
<dbReference type="GO" id="GO:0008270">
    <property type="term" value="F:zinc ion binding"/>
    <property type="evidence" value="ECO:0007669"/>
    <property type="project" value="UniProtKB-KW"/>
</dbReference>